<dbReference type="Proteomes" id="UP000001431">
    <property type="component" value="Chromosome"/>
</dbReference>
<reference evidence="2" key="1">
    <citation type="submission" date="2007-02" db="EMBL/GenBank/DDBJ databases">
        <title>Complete sequence of Pyrobaculum calidifontis JCM 11548.</title>
        <authorList>
            <consortium name="US DOE Joint Genome Institute"/>
            <person name="Copeland A."/>
            <person name="Lucas S."/>
            <person name="Lapidus A."/>
            <person name="Barry K."/>
            <person name="Glavina del Rio T."/>
            <person name="Dalin E."/>
            <person name="Tice H."/>
            <person name="Pitluck S."/>
            <person name="Chain P."/>
            <person name="Malfatti S."/>
            <person name="Shin M."/>
            <person name="Vergez L."/>
            <person name="Schmutz J."/>
            <person name="Larimer F."/>
            <person name="Land M."/>
            <person name="Hauser L."/>
            <person name="Kyrpides N."/>
            <person name="Mikhailova N."/>
            <person name="Cozen A.E."/>
            <person name="Fitz-Gibbon S.T."/>
            <person name="House C.H."/>
            <person name="Saltikov C."/>
            <person name="Lowe T.M."/>
            <person name="Richardson P."/>
        </authorList>
    </citation>
    <scope>NUCLEOTIDE SEQUENCE [LARGE SCALE GENOMIC DNA]</scope>
    <source>
        <strain evidence="2">JCM 11548</strain>
    </source>
</reference>
<dbReference type="SUPFAM" id="SSF53146">
    <property type="entry name" value="Nitrogenase accessory factor-like"/>
    <property type="match status" value="1"/>
</dbReference>
<dbReference type="eggNOG" id="arCOG02734">
    <property type="taxonomic scope" value="Archaea"/>
</dbReference>
<name>A3MXS6_PYRCJ</name>
<feature type="domain" description="Dinitrogenase iron-molybdenum cofactor biosynthesis" evidence="1">
    <location>
        <begin position="24"/>
        <end position="109"/>
    </location>
</feature>
<evidence type="ECO:0000313" key="3">
    <source>
        <dbReference type="Proteomes" id="UP000001431"/>
    </source>
</evidence>
<dbReference type="EMBL" id="CP000561">
    <property type="protein sequence ID" value="ABO09443.1"/>
    <property type="molecule type" value="Genomic_DNA"/>
</dbReference>
<evidence type="ECO:0000313" key="2">
    <source>
        <dbReference type="EMBL" id="ABO09443.1"/>
    </source>
</evidence>
<dbReference type="PANTHER" id="PTHR42983">
    <property type="entry name" value="DINITROGENASE IRON-MOLYBDENUM COFACTOR PROTEIN-RELATED"/>
    <property type="match status" value="1"/>
</dbReference>
<dbReference type="AlphaFoldDB" id="A3MXS6"/>
<accession>A3MXS6</accession>
<protein>
    <submittedName>
        <fullName evidence="2">Dinitrogenase iron-molybdenum cofactor biosynthesis</fullName>
    </submittedName>
</protein>
<proteinExistence type="predicted"/>
<organism evidence="2 3">
    <name type="scientific">Pyrobaculum calidifontis (strain DSM 21063 / JCM 11548 / VA1)</name>
    <dbReference type="NCBI Taxonomy" id="410359"/>
    <lineage>
        <taxon>Archaea</taxon>
        <taxon>Thermoproteota</taxon>
        <taxon>Thermoprotei</taxon>
        <taxon>Thermoproteales</taxon>
        <taxon>Thermoproteaceae</taxon>
        <taxon>Pyrobaculum</taxon>
    </lineage>
</organism>
<dbReference type="InterPro" id="IPR036105">
    <property type="entry name" value="DiNase_FeMo-co_biosyn_sf"/>
</dbReference>
<keyword evidence="3" id="KW-1185">Reference proteome</keyword>
<gene>
    <name evidence="2" type="ordered locus">Pcal_2028</name>
</gene>
<dbReference type="Gene3D" id="3.30.420.130">
    <property type="entry name" value="Dinitrogenase iron-molybdenum cofactor biosynthesis domain"/>
    <property type="match status" value="1"/>
</dbReference>
<dbReference type="HOGENOM" id="CLU_104194_0_0_2"/>
<dbReference type="STRING" id="410359.Pcal_2028"/>
<dbReference type="KEGG" id="pcl:Pcal_2028"/>
<evidence type="ECO:0000259" key="1">
    <source>
        <dbReference type="Pfam" id="PF02579"/>
    </source>
</evidence>
<dbReference type="PANTHER" id="PTHR42983:SF1">
    <property type="entry name" value="IRON-MOLYBDENUM PROTEIN"/>
    <property type="match status" value="1"/>
</dbReference>
<dbReference type="Pfam" id="PF02579">
    <property type="entry name" value="Nitro_FeMo-Co"/>
    <property type="match status" value="1"/>
</dbReference>
<dbReference type="InterPro" id="IPR003731">
    <property type="entry name" value="Di-Nase_FeMo-co_biosynth"/>
</dbReference>
<sequence length="128" mass="14745">MLNNYKPYAYMRVVVPLDENRGWDSKISDEFGHAPYFALVDGDSLTIVEGPKVITGRGPRWAELYTKLKPDVVITKEIGKPAYAAFRQKGVTVYYADAKTLREAVEKWKRGELREFPEELAHEPHHEH</sequence>